<feature type="compositionally biased region" description="Basic and acidic residues" evidence="1">
    <location>
        <begin position="229"/>
        <end position="240"/>
    </location>
</feature>
<organism evidence="3 4">
    <name type="scientific">Blastococcus tunisiensis</name>
    <dbReference type="NCBI Taxonomy" id="1798228"/>
    <lineage>
        <taxon>Bacteria</taxon>
        <taxon>Bacillati</taxon>
        <taxon>Actinomycetota</taxon>
        <taxon>Actinomycetes</taxon>
        <taxon>Geodermatophilales</taxon>
        <taxon>Geodermatophilaceae</taxon>
        <taxon>Blastococcus</taxon>
    </lineage>
</organism>
<protein>
    <submittedName>
        <fullName evidence="3">Uncharacterized protein</fullName>
    </submittedName>
</protein>
<reference evidence="4" key="1">
    <citation type="submission" date="2016-10" db="EMBL/GenBank/DDBJ databases">
        <authorList>
            <person name="Varghese N."/>
            <person name="Submissions S."/>
        </authorList>
    </citation>
    <scope>NUCLEOTIDE SEQUENCE [LARGE SCALE GENOMIC DNA]</scope>
    <source>
        <strain evidence="4">DSM 46838</strain>
    </source>
</reference>
<name>A0A1I1VZX6_9ACTN</name>
<feature type="region of interest" description="Disordered" evidence="1">
    <location>
        <begin position="180"/>
        <end position="304"/>
    </location>
</feature>
<keyword evidence="2" id="KW-0812">Transmembrane</keyword>
<feature type="compositionally biased region" description="Low complexity" evidence="1">
    <location>
        <begin position="249"/>
        <end position="265"/>
    </location>
</feature>
<keyword evidence="2" id="KW-0472">Membrane</keyword>
<feature type="transmembrane region" description="Helical" evidence="2">
    <location>
        <begin position="158"/>
        <end position="175"/>
    </location>
</feature>
<gene>
    <name evidence="3" type="ORF">SAMN05216574_101175</name>
</gene>
<evidence type="ECO:0000256" key="2">
    <source>
        <dbReference type="SAM" id="Phobius"/>
    </source>
</evidence>
<evidence type="ECO:0000313" key="4">
    <source>
        <dbReference type="Proteomes" id="UP000198589"/>
    </source>
</evidence>
<proteinExistence type="predicted"/>
<sequence>MADIPGVELRRRLTPRVVGAARHVARRGRDAWQSRKPIWIPKLRRAGKTAAVAATLAALITLGVTGQLSRQLTGASPLASGPVAETESENAFVPLLSPWDVVIEKVRDVAPAISRPHIGFVPLGDLSLTPEPDADAGGPSRATSAGQGGQPLLMSTPSALAVAVAVAVAVGVGVLRRARRGGKDRTSHGDVDPPAVSADIDAPTRDKDSAITSQSRSPSSGDPSAQSDLRPRVDLRRDENGDGLFRPMPEAAGPTTPVTETATTGNEPGSAATAHKSSRTDTPPSRRTPPATPQTGTRVRAEDSASRVVLFTATKW</sequence>
<evidence type="ECO:0000313" key="3">
    <source>
        <dbReference type="EMBL" id="SFD88319.1"/>
    </source>
</evidence>
<dbReference type="Proteomes" id="UP000198589">
    <property type="component" value="Unassembled WGS sequence"/>
</dbReference>
<accession>A0A1I1VZX6</accession>
<keyword evidence="4" id="KW-1185">Reference proteome</keyword>
<dbReference type="EMBL" id="FOND01000001">
    <property type="protein sequence ID" value="SFD88319.1"/>
    <property type="molecule type" value="Genomic_DNA"/>
</dbReference>
<evidence type="ECO:0000256" key="1">
    <source>
        <dbReference type="SAM" id="MobiDB-lite"/>
    </source>
</evidence>
<feature type="compositionally biased region" description="Basic and acidic residues" evidence="1">
    <location>
        <begin position="181"/>
        <end position="191"/>
    </location>
</feature>
<keyword evidence="2" id="KW-1133">Transmembrane helix</keyword>
<feature type="region of interest" description="Disordered" evidence="1">
    <location>
        <begin position="124"/>
        <end position="150"/>
    </location>
</feature>
<feature type="compositionally biased region" description="Low complexity" evidence="1">
    <location>
        <begin position="213"/>
        <end position="228"/>
    </location>
</feature>
<dbReference type="AlphaFoldDB" id="A0A1I1VZX6"/>